<dbReference type="KEGG" id="mng:MNEG_6916"/>
<protein>
    <submittedName>
        <fullName evidence="2">Uncharacterized protein</fullName>
    </submittedName>
</protein>
<evidence type="ECO:0000256" key="1">
    <source>
        <dbReference type="SAM" id="MobiDB-lite"/>
    </source>
</evidence>
<feature type="compositionally biased region" description="Low complexity" evidence="1">
    <location>
        <begin position="14"/>
        <end position="27"/>
    </location>
</feature>
<dbReference type="RefSeq" id="XP_013900066.1">
    <property type="nucleotide sequence ID" value="XM_014044612.1"/>
</dbReference>
<feature type="region of interest" description="Disordered" evidence="1">
    <location>
        <begin position="1"/>
        <end position="31"/>
    </location>
</feature>
<dbReference type="GeneID" id="25739792"/>
<gene>
    <name evidence="2" type="ORF">MNEG_6916</name>
</gene>
<organism evidence="2 3">
    <name type="scientific">Monoraphidium neglectum</name>
    <dbReference type="NCBI Taxonomy" id="145388"/>
    <lineage>
        <taxon>Eukaryota</taxon>
        <taxon>Viridiplantae</taxon>
        <taxon>Chlorophyta</taxon>
        <taxon>core chlorophytes</taxon>
        <taxon>Chlorophyceae</taxon>
        <taxon>CS clade</taxon>
        <taxon>Sphaeropleales</taxon>
        <taxon>Selenastraceae</taxon>
        <taxon>Monoraphidium</taxon>
    </lineage>
</organism>
<evidence type="ECO:0000313" key="3">
    <source>
        <dbReference type="Proteomes" id="UP000054498"/>
    </source>
</evidence>
<name>A0A0D2MKC4_9CHLO</name>
<dbReference type="EMBL" id="KK101394">
    <property type="protein sequence ID" value="KIZ01047.1"/>
    <property type="molecule type" value="Genomic_DNA"/>
</dbReference>
<keyword evidence="3" id="KW-1185">Reference proteome</keyword>
<feature type="compositionally biased region" description="Gly residues" evidence="1">
    <location>
        <begin position="129"/>
        <end position="144"/>
    </location>
</feature>
<dbReference type="Pfam" id="PF20711">
    <property type="entry name" value="DUF6825"/>
    <property type="match status" value="1"/>
</dbReference>
<evidence type="ECO:0000313" key="2">
    <source>
        <dbReference type="EMBL" id="KIZ01047.1"/>
    </source>
</evidence>
<dbReference type="Proteomes" id="UP000054498">
    <property type="component" value="Unassembled WGS sequence"/>
</dbReference>
<sequence>MMQRSQLRHAASQRFAAASTPRAAPRPQRARRALHVAAAASLPDNPSRSVLEAFYYGKAFATVLNTRLGELAASALGDASRAATDLPLQLQKFQDEVQSLVREELGAAGAGAGAGPAAALVGGAPAGSSSGGGALPTGGAGDGVRGYNTAPTDLQAIVDELRADIAASRAVLQQLKSQQQ</sequence>
<dbReference type="InterPro" id="IPR040003">
    <property type="entry name" value="PG18-like"/>
</dbReference>
<proteinExistence type="predicted"/>
<dbReference type="AlphaFoldDB" id="A0A0D2MKC4"/>
<reference evidence="2 3" key="1">
    <citation type="journal article" date="2013" name="BMC Genomics">
        <title>Reconstruction of the lipid metabolism for the microalga Monoraphidium neglectum from its genome sequence reveals characteristics suitable for biofuel production.</title>
        <authorList>
            <person name="Bogen C."/>
            <person name="Al-Dilaimi A."/>
            <person name="Albersmeier A."/>
            <person name="Wichmann J."/>
            <person name="Grundmann M."/>
            <person name="Rupp O."/>
            <person name="Lauersen K.J."/>
            <person name="Blifernez-Klassen O."/>
            <person name="Kalinowski J."/>
            <person name="Goesmann A."/>
            <person name="Mussgnug J.H."/>
            <person name="Kruse O."/>
        </authorList>
    </citation>
    <scope>NUCLEOTIDE SEQUENCE [LARGE SCALE GENOMIC DNA]</scope>
    <source>
        <strain evidence="2 3">SAG 48.87</strain>
    </source>
</reference>
<feature type="region of interest" description="Disordered" evidence="1">
    <location>
        <begin position="123"/>
        <end position="146"/>
    </location>
</feature>
<dbReference type="STRING" id="145388.A0A0D2MKC4"/>
<accession>A0A0D2MKC4</accession>
<dbReference type="GO" id="GO:0010027">
    <property type="term" value="P:thylakoid membrane organization"/>
    <property type="evidence" value="ECO:0007669"/>
    <property type="project" value="InterPro"/>
</dbReference>
<dbReference type="OrthoDB" id="532061at2759"/>